<dbReference type="AlphaFoldDB" id="A0A1A8ZDC8"/>
<sequence>MACPWVSADIIVECKNTDNPFIVVGRDVAPEAALYRFDNVYVPVFDPLRLGWNRGPYSAAFLLNSGSLLGRAFEGGFEGNQLVRLNRQSGKWRADNNSVYDSIVMPLIKATVSLMEKPSYEPEDEHPTYHLYFPILVTNGPVYTVSIGQESPSVRRVPWAPVVRHLSDGTKTKKYLIEVVEFSQLENYINERALRFVHSVEQTLASKARMFNPFWLRKQYGDPSRIAEFETWLDLFSKRTGIRE</sequence>
<evidence type="ECO:0000313" key="2">
    <source>
        <dbReference type="Proteomes" id="UP000198765"/>
    </source>
</evidence>
<dbReference type="EMBL" id="LT594324">
    <property type="protein sequence ID" value="SBT41860.1"/>
    <property type="molecule type" value="Genomic_DNA"/>
</dbReference>
<dbReference type="PATRIC" id="fig|299146.4.peg.1392"/>
<gene>
    <name evidence="1" type="ORF">GA0070621_1345</name>
</gene>
<dbReference type="Proteomes" id="UP000198765">
    <property type="component" value="Chromosome I"/>
</dbReference>
<organism evidence="1 2">
    <name type="scientific">Micromonospora narathiwatensis</name>
    <dbReference type="NCBI Taxonomy" id="299146"/>
    <lineage>
        <taxon>Bacteria</taxon>
        <taxon>Bacillati</taxon>
        <taxon>Actinomycetota</taxon>
        <taxon>Actinomycetes</taxon>
        <taxon>Micromonosporales</taxon>
        <taxon>Micromonosporaceae</taxon>
        <taxon>Micromonospora</taxon>
    </lineage>
</organism>
<name>A0A1A8ZDC8_9ACTN</name>
<reference evidence="1 2" key="1">
    <citation type="submission" date="2016-06" db="EMBL/GenBank/DDBJ databases">
        <authorList>
            <person name="Kjaerup R.B."/>
            <person name="Dalgaard T.S."/>
            <person name="Juul-Madsen H.R."/>
        </authorList>
    </citation>
    <scope>NUCLEOTIDE SEQUENCE [LARGE SCALE GENOMIC DNA]</scope>
    <source>
        <strain evidence="1 2">DSM 45248</strain>
    </source>
</reference>
<protein>
    <submittedName>
        <fullName evidence="1">Uncharacterized protein</fullName>
    </submittedName>
</protein>
<keyword evidence="2" id="KW-1185">Reference proteome</keyword>
<evidence type="ECO:0000313" key="1">
    <source>
        <dbReference type="EMBL" id="SBT41860.1"/>
    </source>
</evidence>
<proteinExistence type="predicted"/>
<accession>A0A1A8ZDC8</accession>